<dbReference type="Proteomes" id="UP000821837">
    <property type="component" value="Chromosome 6"/>
</dbReference>
<name>A0A9D4PNU2_RHISA</name>
<evidence type="ECO:0000313" key="1">
    <source>
        <dbReference type="EMBL" id="KAH7947528.1"/>
    </source>
</evidence>
<dbReference type="AlphaFoldDB" id="A0A9D4PNU2"/>
<reference evidence="1" key="1">
    <citation type="journal article" date="2020" name="Cell">
        <title>Large-Scale Comparative Analyses of Tick Genomes Elucidate Their Genetic Diversity and Vector Capacities.</title>
        <authorList>
            <consortium name="Tick Genome and Microbiome Consortium (TIGMIC)"/>
            <person name="Jia N."/>
            <person name="Wang J."/>
            <person name="Shi W."/>
            <person name="Du L."/>
            <person name="Sun Y."/>
            <person name="Zhan W."/>
            <person name="Jiang J.F."/>
            <person name="Wang Q."/>
            <person name="Zhang B."/>
            <person name="Ji P."/>
            <person name="Bell-Sakyi L."/>
            <person name="Cui X.M."/>
            <person name="Yuan T.T."/>
            <person name="Jiang B.G."/>
            <person name="Yang W.F."/>
            <person name="Lam T.T."/>
            <person name="Chang Q.C."/>
            <person name="Ding S.J."/>
            <person name="Wang X.J."/>
            <person name="Zhu J.G."/>
            <person name="Ruan X.D."/>
            <person name="Zhao L."/>
            <person name="Wei J.T."/>
            <person name="Ye R.Z."/>
            <person name="Que T.C."/>
            <person name="Du C.H."/>
            <person name="Zhou Y.H."/>
            <person name="Cheng J.X."/>
            <person name="Dai P.F."/>
            <person name="Guo W.B."/>
            <person name="Han X.H."/>
            <person name="Huang E.J."/>
            <person name="Li L.F."/>
            <person name="Wei W."/>
            <person name="Gao Y.C."/>
            <person name="Liu J.Z."/>
            <person name="Shao H.Z."/>
            <person name="Wang X."/>
            <person name="Wang C.C."/>
            <person name="Yang T.C."/>
            <person name="Huo Q.B."/>
            <person name="Li W."/>
            <person name="Chen H.Y."/>
            <person name="Chen S.E."/>
            <person name="Zhou L.G."/>
            <person name="Ni X.B."/>
            <person name="Tian J.H."/>
            <person name="Sheng Y."/>
            <person name="Liu T."/>
            <person name="Pan Y.S."/>
            <person name="Xia L.Y."/>
            <person name="Li J."/>
            <person name="Zhao F."/>
            <person name="Cao W.C."/>
        </authorList>
    </citation>
    <scope>NUCLEOTIDE SEQUENCE</scope>
    <source>
        <strain evidence="1">Rsan-2018</strain>
    </source>
</reference>
<proteinExistence type="predicted"/>
<evidence type="ECO:0000313" key="2">
    <source>
        <dbReference type="Proteomes" id="UP000821837"/>
    </source>
</evidence>
<reference evidence="1" key="2">
    <citation type="submission" date="2021-09" db="EMBL/GenBank/DDBJ databases">
        <authorList>
            <person name="Jia N."/>
            <person name="Wang J."/>
            <person name="Shi W."/>
            <person name="Du L."/>
            <person name="Sun Y."/>
            <person name="Zhan W."/>
            <person name="Jiang J."/>
            <person name="Wang Q."/>
            <person name="Zhang B."/>
            <person name="Ji P."/>
            <person name="Sakyi L.B."/>
            <person name="Cui X."/>
            <person name="Yuan T."/>
            <person name="Jiang B."/>
            <person name="Yang W."/>
            <person name="Lam T.T.-Y."/>
            <person name="Chang Q."/>
            <person name="Ding S."/>
            <person name="Wang X."/>
            <person name="Zhu J."/>
            <person name="Ruan X."/>
            <person name="Zhao L."/>
            <person name="Wei J."/>
            <person name="Que T."/>
            <person name="Du C."/>
            <person name="Cheng J."/>
            <person name="Dai P."/>
            <person name="Han X."/>
            <person name="Huang E."/>
            <person name="Gao Y."/>
            <person name="Liu J."/>
            <person name="Shao H."/>
            <person name="Ye R."/>
            <person name="Li L."/>
            <person name="Wei W."/>
            <person name="Wang X."/>
            <person name="Wang C."/>
            <person name="Huo Q."/>
            <person name="Li W."/>
            <person name="Guo W."/>
            <person name="Chen H."/>
            <person name="Chen S."/>
            <person name="Zhou L."/>
            <person name="Zhou L."/>
            <person name="Ni X."/>
            <person name="Tian J."/>
            <person name="Zhou Y."/>
            <person name="Sheng Y."/>
            <person name="Liu T."/>
            <person name="Pan Y."/>
            <person name="Xia L."/>
            <person name="Li J."/>
            <person name="Zhao F."/>
            <person name="Cao W."/>
        </authorList>
    </citation>
    <scope>NUCLEOTIDE SEQUENCE</scope>
    <source>
        <strain evidence="1">Rsan-2018</strain>
        <tissue evidence="1">Larvae</tissue>
    </source>
</reference>
<gene>
    <name evidence="1" type="ORF">HPB52_012757</name>
</gene>
<organism evidence="1 2">
    <name type="scientific">Rhipicephalus sanguineus</name>
    <name type="common">Brown dog tick</name>
    <name type="synonym">Ixodes sanguineus</name>
    <dbReference type="NCBI Taxonomy" id="34632"/>
    <lineage>
        <taxon>Eukaryota</taxon>
        <taxon>Metazoa</taxon>
        <taxon>Ecdysozoa</taxon>
        <taxon>Arthropoda</taxon>
        <taxon>Chelicerata</taxon>
        <taxon>Arachnida</taxon>
        <taxon>Acari</taxon>
        <taxon>Parasitiformes</taxon>
        <taxon>Ixodida</taxon>
        <taxon>Ixodoidea</taxon>
        <taxon>Ixodidae</taxon>
        <taxon>Rhipicephalinae</taxon>
        <taxon>Rhipicephalus</taxon>
        <taxon>Rhipicephalus</taxon>
    </lineage>
</organism>
<keyword evidence="2" id="KW-1185">Reference proteome</keyword>
<sequence length="129" mass="14408">MLNVTPKPPGKEKTSGVIKVLGLAEITEVKEVLSKGPKFRLEPGTTAQVLLRINKCTAWKAPSEDQERCLFEGVDALSRSSVKKDRKNRSAINTVVTFFKEKNLRLLQADKEDSWLSHMESTTRKPGTP</sequence>
<protein>
    <submittedName>
        <fullName evidence="1">Uncharacterized protein</fullName>
    </submittedName>
</protein>
<dbReference type="EMBL" id="JABSTV010001252">
    <property type="protein sequence ID" value="KAH7947528.1"/>
    <property type="molecule type" value="Genomic_DNA"/>
</dbReference>
<accession>A0A9D4PNU2</accession>
<comment type="caution">
    <text evidence="1">The sequence shown here is derived from an EMBL/GenBank/DDBJ whole genome shotgun (WGS) entry which is preliminary data.</text>
</comment>